<evidence type="ECO:0000313" key="2">
    <source>
        <dbReference type="Proteomes" id="UP000280698"/>
    </source>
</evidence>
<evidence type="ECO:0008006" key="3">
    <source>
        <dbReference type="Google" id="ProtNLM"/>
    </source>
</evidence>
<name>A0ABX9WCQ5_9ACTN</name>
<proteinExistence type="predicted"/>
<accession>A0ABX9WCQ5</accession>
<gene>
    <name evidence="1" type="ORF">EFE23_19900</name>
</gene>
<evidence type="ECO:0000313" key="1">
    <source>
        <dbReference type="EMBL" id="RNL95863.1"/>
    </source>
</evidence>
<dbReference type="Proteomes" id="UP000280698">
    <property type="component" value="Unassembled WGS sequence"/>
</dbReference>
<organism evidence="1 2">
    <name type="scientific">Micromonospora solifontis</name>
    <dbReference type="NCBI Taxonomy" id="2487138"/>
    <lineage>
        <taxon>Bacteria</taxon>
        <taxon>Bacillati</taxon>
        <taxon>Actinomycetota</taxon>
        <taxon>Actinomycetes</taxon>
        <taxon>Micromonosporales</taxon>
        <taxon>Micromonosporaceae</taxon>
        <taxon>Micromonospora</taxon>
    </lineage>
</organism>
<dbReference type="RefSeq" id="WP_123242454.1">
    <property type="nucleotide sequence ID" value="NZ_JAAHBY010000062.1"/>
</dbReference>
<comment type="caution">
    <text evidence="1">The sequence shown here is derived from an EMBL/GenBank/DDBJ whole genome shotgun (WGS) entry which is preliminary data.</text>
</comment>
<sequence>MPLPPPLNRDPEAAYPEVAALRVALRDHDWPALRALFADADAATASHLADVAGEWGGVESFLQLRLRADPECQLARTLLGAALVRAGWRIRTGATADRVSSDRFSRFHDHLRRAEQILIDVTAQWPDDVTAWTQRISTARGLELGQAEARRRYQRLARHRPHHLPAQLALLQQLCPKWGGDWSAVDTFARSCTEAAPPGAPQAVLVAQGHLERIVEYGDLRGIGDHLRSPDVAEEIHAAADRSVRHPDFTHTVGWVSVRSTFALVFHLMAEHRAAREQFDALGPYGTPSVFRYLGDPVARLGQARTEAYAKGGDR</sequence>
<dbReference type="EMBL" id="RJLN01000062">
    <property type="protein sequence ID" value="RNL95863.1"/>
    <property type="molecule type" value="Genomic_DNA"/>
</dbReference>
<keyword evidence="2" id="KW-1185">Reference proteome</keyword>
<reference evidence="1 2" key="1">
    <citation type="submission" date="2018-11" db="EMBL/GenBank/DDBJ databases">
        <title>Micromonospora sp. PPF5-17, a new actinomycetes isolated from a hot spring soil.</title>
        <authorList>
            <person name="Thawai C."/>
        </authorList>
    </citation>
    <scope>NUCLEOTIDE SEQUENCE [LARGE SCALE GENOMIC DNA]</scope>
    <source>
        <strain evidence="1 2">PPF5-17</strain>
    </source>
</reference>
<protein>
    <recommendedName>
        <fullName evidence="3">DUF4034 domain-containing protein</fullName>
    </recommendedName>
</protein>